<evidence type="ECO:0000313" key="3">
    <source>
        <dbReference type="Proteomes" id="UP001153076"/>
    </source>
</evidence>
<dbReference type="Proteomes" id="UP001153076">
    <property type="component" value="Unassembled WGS sequence"/>
</dbReference>
<evidence type="ECO:0000313" key="2">
    <source>
        <dbReference type="EMBL" id="KAJ8433416.1"/>
    </source>
</evidence>
<dbReference type="InterPro" id="IPR044688">
    <property type="entry name" value="SCI-1-like"/>
</dbReference>
<reference evidence="2" key="1">
    <citation type="submission" date="2022-04" db="EMBL/GenBank/DDBJ databases">
        <title>Carnegiea gigantea Genome sequencing and assembly v2.</title>
        <authorList>
            <person name="Copetti D."/>
            <person name="Sanderson M.J."/>
            <person name="Burquez A."/>
            <person name="Wojciechowski M.F."/>
        </authorList>
    </citation>
    <scope>NUCLEOTIDE SEQUENCE</scope>
    <source>
        <strain evidence="2">SGP5-SGP5p</strain>
        <tissue evidence="2">Aerial part</tissue>
    </source>
</reference>
<keyword evidence="3" id="KW-1185">Reference proteome</keyword>
<feature type="region of interest" description="Disordered" evidence="1">
    <location>
        <begin position="1"/>
        <end position="113"/>
    </location>
</feature>
<dbReference type="AlphaFoldDB" id="A0A9Q1JYY2"/>
<dbReference type="OrthoDB" id="2139939at2759"/>
<feature type="compositionally biased region" description="Basic residues" evidence="1">
    <location>
        <begin position="98"/>
        <end position="108"/>
    </location>
</feature>
<dbReference type="PANTHER" id="PTHR34117:SF1">
    <property type="entry name" value="STYLE CELL-CYCLE INHIBITOR 1"/>
    <property type="match status" value="1"/>
</dbReference>
<protein>
    <submittedName>
        <fullName evidence="2">Uncharacterized protein</fullName>
    </submittedName>
</protein>
<dbReference type="EMBL" id="JAKOGI010000542">
    <property type="protein sequence ID" value="KAJ8433416.1"/>
    <property type="molecule type" value="Genomic_DNA"/>
</dbReference>
<dbReference type="PANTHER" id="PTHR34117">
    <property type="entry name" value="STYLE CELL-CYCLE INHIBITOR 1"/>
    <property type="match status" value="1"/>
</dbReference>
<proteinExistence type="predicted"/>
<accession>A0A9Q1JYY2</accession>
<gene>
    <name evidence="2" type="ORF">Cgig2_026680</name>
</gene>
<organism evidence="2 3">
    <name type="scientific">Carnegiea gigantea</name>
    <dbReference type="NCBI Taxonomy" id="171969"/>
    <lineage>
        <taxon>Eukaryota</taxon>
        <taxon>Viridiplantae</taxon>
        <taxon>Streptophyta</taxon>
        <taxon>Embryophyta</taxon>
        <taxon>Tracheophyta</taxon>
        <taxon>Spermatophyta</taxon>
        <taxon>Magnoliopsida</taxon>
        <taxon>eudicotyledons</taxon>
        <taxon>Gunneridae</taxon>
        <taxon>Pentapetalae</taxon>
        <taxon>Caryophyllales</taxon>
        <taxon>Cactineae</taxon>
        <taxon>Cactaceae</taxon>
        <taxon>Cactoideae</taxon>
        <taxon>Echinocereeae</taxon>
        <taxon>Carnegiea</taxon>
    </lineage>
</organism>
<feature type="compositionally biased region" description="Basic and acidic residues" evidence="1">
    <location>
        <begin position="67"/>
        <end position="97"/>
    </location>
</feature>
<sequence length="183" mass="21572">MGSERKSKERSRKRASDSQSEDGGEPKRHRRSSNECAEGSIERDKKEKSHHKRDAKKVNWALPLDTIEGKHKEVMESKVIEGKGRKEEKKSQKEDKSKHSKHDRHSKPKFKELSEDDYFSKNNEFATWLKEKKNKFFSDLSSESARELFSEFVEVWNSKKLKSKYYKGIETGPRSSHKWKIKN</sequence>
<evidence type="ECO:0000256" key="1">
    <source>
        <dbReference type="SAM" id="MobiDB-lite"/>
    </source>
</evidence>
<comment type="caution">
    <text evidence="2">The sequence shown here is derived from an EMBL/GenBank/DDBJ whole genome shotgun (WGS) entry which is preliminary data.</text>
</comment>
<name>A0A9Q1JYY2_9CARY</name>